<gene>
    <name evidence="2" type="ORF">B0T24DRAFT_222529</name>
</gene>
<feature type="compositionally biased region" description="Basic residues" evidence="1">
    <location>
        <begin position="1"/>
        <end position="13"/>
    </location>
</feature>
<sequence length="79" mass="9022">MPISKKARVQREHKKADAAGTRAPVKANGIPVKPKPMTSSCAFCRKEVVNKNIKQLEEHSLTHDQKLWPKEKCWPNEVF</sequence>
<evidence type="ECO:0000313" key="2">
    <source>
        <dbReference type="EMBL" id="KAK3376582.1"/>
    </source>
</evidence>
<accession>A0AAE0KI42</accession>
<keyword evidence="3" id="KW-1185">Reference proteome</keyword>
<organism evidence="2 3">
    <name type="scientific">Lasiosphaeria ovina</name>
    <dbReference type="NCBI Taxonomy" id="92902"/>
    <lineage>
        <taxon>Eukaryota</taxon>
        <taxon>Fungi</taxon>
        <taxon>Dikarya</taxon>
        <taxon>Ascomycota</taxon>
        <taxon>Pezizomycotina</taxon>
        <taxon>Sordariomycetes</taxon>
        <taxon>Sordariomycetidae</taxon>
        <taxon>Sordariales</taxon>
        <taxon>Lasiosphaeriaceae</taxon>
        <taxon>Lasiosphaeria</taxon>
    </lineage>
</organism>
<name>A0AAE0KI42_9PEZI</name>
<evidence type="ECO:0000313" key="3">
    <source>
        <dbReference type="Proteomes" id="UP001287356"/>
    </source>
</evidence>
<reference evidence="2" key="1">
    <citation type="journal article" date="2023" name="Mol. Phylogenet. Evol.">
        <title>Genome-scale phylogeny and comparative genomics of the fungal order Sordariales.</title>
        <authorList>
            <person name="Hensen N."/>
            <person name="Bonometti L."/>
            <person name="Westerberg I."/>
            <person name="Brannstrom I.O."/>
            <person name="Guillou S."/>
            <person name="Cros-Aarteil S."/>
            <person name="Calhoun S."/>
            <person name="Haridas S."/>
            <person name="Kuo A."/>
            <person name="Mondo S."/>
            <person name="Pangilinan J."/>
            <person name="Riley R."/>
            <person name="LaButti K."/>
            <person name="Andreopoulos B."/>
            <person name="Lipzen A."/>
            <person name="Chen C."/>
            <person name="Yan M."/>
            <person name="Daum C."/>
            <person name="Ng V."/>
            <person name="Clum A."/>
            <person name="Steindorff A."/>
            <person name="Ohm R.A."/>
            <person name="Martin F."/>
            <person name="Silar P."/>
            <person name="Natvig D.O."/>
            <person name="Lalanne C."/>
            <person name="Gautier V."/>
            <person name="Ament-Velasquez S.L."/>
            <person name="Kruys A."/>
            <person name="Hutchinson M.I."/>
            <person name="Powell A.J."/>
            <person name="Barry K."/>
            <person name="Miller A.N."/>
            <person name="Grigoriev I.V."/>
            <person name="Debuchy R."/>
            <person name="Gladieux P."/>
            <person name="Hiltunen Thoren M."/>
            <person name="Johannesson H."/>
        </authorList>
    </citation>
    <scope>NUCLEOTIDE SEQUENCE</scope>
    <source>
        <strain evidence="2">CBS 958.72</strain>
    </source>
</reference>
<protein>
    <submittedName>
        <fullName evidence="2">Uncharacterized protein</fullName>
    </submittedName>
</protein>
<comment type="caution">
    <text evidence="2">The sequence shown here is derived from an EMBL/GenBank/DDBJ whole genome shotgun (WGS) entry which is preliminary data.</text>
</comment>
<reference evidence="2" key="2">
    <citation type="submission" date="2023-06" db="EMBL/GenBank/DDBJ databases">
        <authorList>
            <consortium name="Lawrence Berkeley National Laboratory"/>
            <person name="Haridas S."/>
            <person name="Hensen N."/>
            <person name="Bonometti L."/>
            <person name="Westerberg I."/>
            <person name="Brannstrom I.O."/>
            <person name="Guillou S."/>
            <person name="Cros-Aarteil S."/>
            <person name="Calhoun S."/>
            <person name="Kuo A."/>
            <person name="Mondo S."/>
            <person name="Pangilinan J."/>
            <person name="Riley R."/>
            <person name="Labutti K."/>
            <person name="Andreopoulos B."/>
            <person name="Lipzen A."/>
            <person name="Chen C."/>
            <person name="Yanf M."/>
            <person name="Daum C."/>
            <person name="Ng V."/>
            <person name="Clum A."/>
            <person name="Steindorff A."/>
            <person name="Ohm R."/>
            <person name="Martin F."/>
            <person name="Silar P."/>
            <person name="Natvig D."/>
            <person name="Lalanne C."/>
            <person name="Gautier V."/>
            <person name="Ament-Velasquez S.L."/>
            <person name="Kruys A."/>
            <person name="Hutchinson M.I."/>
            <person name="Powell A.J."/>
            <person name="Barry K."/>
            <person name="Miller A.N."/>
            <person name="Grigoriev I.V."/>
            <person name="Debuchy R."/>
            <person name="Gladieux P."/>
            <person name="Thoren M.H."/>
            <person name="Johannesson H."/>
        </authorList>
    </citation>
    <scope>NUCLEOTIDE SEQUENCE</scope>
    <source>
        <strain evidence="2">CBS 958.72</strain>
    </source>
</reference>
<proteinExistence type="predicted"/>
<evidence type="ECO:0000256" key="1">
    <source>
        <dbReference type="SAM" id="MobiDB-lite"/>
    </source>
</evidence>
<feature type="region of interest" description="Disordered" evidence="1">
    <location>
        <begin position="1"/>
        <end position="32"/>
    </location>
</feature>
<dbReference type="Proteomes" id="UP001287356">
    <property type="component" value="Unassembled WGS sequence"/>
</dbReference>
<dbReference type="EMBL" id="JAULSN010000003">
    <property type="protein sequence ID" value="KAK3376582.1"/>
    <property type="molecule type" value="Genomic_DNA"/>
</dbReference>
<dbReference type="AlphaFoldDB" id="A0AAE0KI42"/>